<evidence type="ECO:0000256" key="11">
    <source>
        <dbReference type="HAMAP-Rule" id="MF_00208"/>
    </source>
</evidence>
<protein>
    <recommendedName>
        <fullName evidence="11">UDP-N-acetylmuramyl-tripeptide synthetase</fullName>
        <ecNumber evidence="11">6.3.2.-</ecNumber>
    </recommendedName>
    <alternativeName>
        <fullName evidence="11">UDP-MurNAc-tripeptide synthetase</fullName>
    </alternativeName>
</protein>
<comment type="pathway">
    <text evidence="11 12">Cell wall biogenesis; peptidoglycan biosynthesis.</text>
</comment>
<name>A0ABX5L6S1_9MICC</name>
<reference evidence="16 17" key="1">
    <citation type="submission" date="2018-05" db="EMBL/GenBank/DDBJ databases">
        <title>Draft Genome Sequence of Arthrobacter cumminsii IME1328, Isolated from a Patient Who Suffered from Foot Ulcers in China.</title>
        <authorList>
            <person name="Li M."/>
            <person name="Jiang Z."/>
            <person name="Sun Q."/>
            <person name="Tong Y."/>
        </authorList>
    </citation>
    <scope>NUCLEOTIDE SEQUENCE [LARGE SCALE GENOMIC DNA]</scope>
    <source>
        <strain evidence="16 17">IME1328</strain>
    </source>
</reference>
<dbReference type="NCBIfam" id="TIGR01085">
    <property type="entry name" value="murE"/>
    <property type="match status" value="1"/>
</dbReference>
<dbReference type="SUPFAM" id="SSF53244">
    <property type="entry name" value="MurD-like peptide ligases, peptide-binding domain"/>
    <property type="match status" value="1"/>
</dbReference>
<evidence type="ECO:0000256" key="8">
    <source>
        <dbReference type="ARBA" id="ARBA00022984"/>
    </source>
</evidence>
<dbReference type="Gene3D" id="3.40.1190.10">
    <property type="entry name" value="Mur-like, catalytic domain"/>
    <property type="match status" value="1"/>
</dbReference>
<keyword evidence="8 11" id="KW-0573">Peptidoglycan synthesis</keyword>
<comment type="caution">
    <text evidence="11">Lacks conserved residue(s) required for the propagation of feature annotation.</text>
</comment>
<evidence type="ECO:0000256" key="10">
    <source>
        <dbReference type="ARBA" id="ARBA00023316"/>
    </source>
</evidence>
<comment type="cofactor">
    <cofactor evidence="11">
        <name>Mg(2+)</name>
        <dbReference type="ChEBI" id="CHEBI:18420"/>
    </cofactor>
</comment>
<keyword evidence="5 11" id="KW-0547">Nucleotide-binding</keyword>
<dbReference type="Pfam" id="PF01225">
    <property type="entry name" value="Mur_ligase"/>
    <property type="match status" value="1"/>
</dbReference>
<dbReference type="Pfam" id="PF02875">
    <property type="entry name" value="Mur_ligase_C"/>
    <property type="match status" value="1"/>
</dbReference>
<dbReference type="InterPro" id="IPR000713">
    <property type="entry name" value="Mur_ligase_N"/>
</dbReference>
<dbReference type="InterPro" id="IPR018109">
    <property type="entry name" value="Folylpolyglutamate_synth_CS"/>
</dbReference>
<dbReference type="NCBIfam" id="NF001126">
    <property type="entry name" value="PRK00139.1-4"/>
    <property type="match status" value="1"/>
</dbReference>
<dbReference type="Gene3D" id="3.90.190.20">
    <property type="entry name" value="Mur ligase, C-terminal domain"/>
    <property type="match status" value="1"/>
</dbReference>
<dbReference type="InterPro" id="IPR005761">
    <property type="entry name" value="UDP-N-AcMur-Glu-dNH2Pim_ligase"/>
</dbReference>
<feature type="modified residue" description="N6-carboxylysine" evidence="11">
    <location>
        <position position="268"/>
    </location>
</feature>
<dbReference type="NCBIfam" id="NF001124">
    <property type="entry name" value="PRK00139.1-2"/>
    <property type="match status" value="1"/>
</dbReference>
<keyword evidence="6 11" id="KW-0067">ATP-binding</keyword>
<evidence type="ECO:0000256" key="12">
    <source>
        <dbReference type="RuleBase" id="RU004135"/>
    </source>
</evidence>
<evidence type="ECO:0000256" key="2">
    <source>
        <dbReference type="ARBA" id="ARBA00022490"/>
    </source>
</evidence>
<evidence type="ECO:0000256" key="6">
    <source>
        <dbReference type="ARBA" id="ARBA00022840"/>
    </source>
</evidence>
<feature type="binding site" evidence="11">
    <location>
        <begin position="159"/>
        <end position="165"/>
    </location>
    <ligand>
        <name>ATP</name>
        <dbReference type="ChEBI" id="CHEBI:30616"/>
    </ligand>
</feature>
<comment type="similarity">
    <text evidence="1 11">Belongs to the MurCDEF family. MurE subfamily.</text>
</comment>
<organism evidence="16 17">
    <name type="scientific">Pseudoglutamicibacter cumminsii</name>
    <dbReference type="NCBI Taxonomy" id="156979"/>
    <lineage>
        <taxon>Bacteria</taxon>
        <taxon>Bacillati</taxon>
        <taxon>Actinomycetota</taxon>
        <taxon>Actinomycetes</taxon>
        <taxon>Micrococcales</taxon>
        <taxon>Micrococcaceae</taxon>
        <taxon>Pseudoglutamicibacter</taxon>
    </lineage>
</organism>
<comment type="function">
    <text evidence="11">Catalyzes the addition of an amino acid to the nucleotide precursor UDP-N-acetylmuramoyl-L-alanyl-D-glutamate (UMAG) in the biosynthesis of bacterial cell-wall peptidoglycan.</text>
</comment>
<dbReference type="PROSITE" id="PS01011">
    <property type="entry name" value="FOLYLPOLYGLU_SYNT_1"/>
    <property type="match status" value="1"/>
</dbReference>
<evidence type="ECO:0000313" key="17">
    <source>
        <dbReference type="Proteomes" id="UP000245514"/>
    </source>
</evidence>
<dbReference type="InterPro" id="IPR013221">
    <property type="entry name" value="Mur_ligase_cen"/>
</dbReference>
<dbReference type="Gene3D" id="3.40.1390.10">
    <property type="entry name" value="MurE/MurF, N-terminal domain"/>
    <property type="match status" value="1"/>
</dbReference>
<dbReference type="GO" id="GO:0016874">
    <property type="term" value="F:ligase activity"/>
    <property type="evidence" value="ECO:0007669"/>
    <property type="project" value="UniProtKB-KW"/>
</dbReference>
<evidence type="ECO:0000259" key="14">
    <source>
        <dbReference type="Pfam" id="PF02875"/>
    </source>
</evidence>
<keyword evidence="9 11" id="KW-0131">Cell cycle</keyword>
<accession>A0ABX5L6S1</accession>
<keyword evidence="3 11" id="KW-0436">Ligase</keyword>
<dbReference type="RefSeq" id="WP_109304052.1">
    <property type="nucleotide sequence ID" value="NZ_QFWG01000010.1"/>
</dbReference>
<comment type="caution">
    <text evidence="16">The sequence shown here is derived from an EMBL/GenBank/DDBJ whole genome shotgun (WGS) entry which is preliminary data.</text>
</comment>
<feature type="binding site" evidence="11">
    <location>
        <position position="62"/>
    </location>
    <ligand>
        <name>UDP-N-acetyl-alpha-D-muramoyl-L-alanyl-D-glutamate</name>
        <dbReference type="ChEBI" id="CHEBI:83900"/>
    </ligand>
</feature>
<evidence type="ECO:0000256" key="1">
    <source>
        <dbReference type="ARBA" id="ARBA00005898"/>
    </source>
</evidence>
<proteinExistence type="inferred from homology"/>
<feature type="binding site" evidence="11">
    <location>
        <position position="236"/>
    </location>
    <ligand>
        <name>UDP-N-acetyl-alpha-D-muramoyl-L-alanyl-D-glutamate</name>
        <dbReference type="ChEBI" id="CHEBI:83900"/>
    </ligand>
</feature>
<dbReference type="InterPro" id="IPR035911">
    <property type="entry name" value="MurE/MurF_N"/>
</dbReference>
<dbReference type="PANTHER" id="PTHR23135">
    <property type="entry name" value="MUR LIGASE FAMILY MEMBER"/>
    <property type="match status" value="1"/>
</dbReference>
<keyword evidence="7 11" id="KW-0133">Cell shape</keyword>
<dbReference type="InterPro" id="IPR004101">
    <property type="entry name" value="Mur_ligase_C"/>
</dbReference>
<feature type="domain" description="Mur ligase central" evidence="15">
    <location>
        <begin position="157"/>
        <end position="362"/>
    </location>
</feature>
<evidence type="ECO:0000256" key="4">
    <source>
        <dbReference type="ARBA" id="ARBA00022618"/>
    </source>
</evidence>
<dbReference type="InterPro" id="IPR036565">
    <property type="entry name" value="Mur-like_cat_sf"/>
</dbReference>
<dbReference type="EMBL" id="QFWG01000010">
    <property type="protein sequence ID" value="PWI27347.1"/>
    <property type="molecule type" value="Genomic_DNA"/>
</dbReference>
<keyword evidence="17" id="KW-1185">Reference proteome</keyword>
<dbReference type="EC" id="6.3.2.-" evidence="11"/>
<comment type="subcellular location">
    <subcellularLocation>
        <location evidence="11 12">Cytoplasm</location>
    </subcellularLocation>
</comment>
<dbReference type="InterPro" id="IPR036615">
    <property type="entry name" value="Mur_ligase_C_dom_sf"/>
</dbReference>
<keyword evidence="2 11" id="KW-0963">Cytoplasm</keyword>
<dbReference type="Pfam" id="PF08245">
    <property type="entry name" value="Mur_ligase_M"/>
    <property type="match status" value="1"/>
</dbReference>
<feature type="domain" description="Mur ligase C-terminal" evidence="14">
    <location>
        <begin position="390"/>
        <end position="518"/>
    </location>
</feature>
<feature type="binding site" evidence="11">
    <location>
        <begin position="201"/>
        <end position="202"/>
    </location>
    <ligand>
        <name>UDP-N-acetyl-alpha-D-muramoyl-L-alanyl-D-glutamate</name>
        <dbReference type="ChEBI" id="CHEBI:83900"/>
    </ligand>
</feature>
<gene>
    <name evidence="11" type="primary">murE</name>
    <name evidence="16" type="ORF">CAY35_07705</name>
</gene>
<feature type="binding site" evidence="11">
    <location>
        <position position="228"/>
    </location>
    <ligand>
        <name>UDP-N-acetyl-alpha-D-muramoyl-L-alanyl-D-glutamate</name>
        <dbReference type="ChEBI" id="CHEBI:83900"/>
    </ligand>
</feature>
<dbReference type="PANTHER" id="PTHR23135:SF4">
    <property type="entry name" value="UDP-N-ACETYLMURAMOYL-L-ALANYL-D-GLUTAMATE--2,6-DIAMINOPIMELATE LIGASE MURE HOMOLOG, CHLOROPLASTIC"/>
    <property type="match status" value="1"/>
</dbReference>
<evidence type="ECO:0000259" key="15">
    <source>
        <dbReference type="Pfam" id="PF08245"/>
    </source>
</evidence>
<evidence type="ECO:0000256" key="9">
    <source>
        <dbReference type="ARBA" id="ARBA00023306"/>
    </source>
</evidence>
<dbReference type="SUPFAM" id="SSF63418">
    <property type="entry name" value="MurE/MurF N-terminal domain"/>
    <property type="match status" value="1"/>
</dbReference>
<feature type="binding site" evidence="11">
    <location>
        <position position="60"/>
    </location>
    <ligand>
        <name>UDP-N-acetyl-alpha-D-muramoyl-L-alanyl-D-glutamate</name>
        <dbReference type="ChEBI" id="CHEBI:83900"/>
    </ligand>
</feature>
<feature type="domain" description="Mur ligase N-terminal catalytic" evidence="13">
    <location>
        <begin position="55"/>
        <end position="136"/>
    </location>
</feature>
<evidence type="ECO:0000256" key="3">
    <source>
        <dbReference type="ARBA" id="ARBA00022598"/>
    </source>
</evidence>
<keyword evidence="10 11" id="KW-0961">Cell wall biogenesis/degradation</keyword>
<comment type="PTM">
    <text evidence="11">Carboxylation is probably crucial for Mg(2+) binding and, consequently, for the gamma-phosphate positioning of ATP.</text>
</comment>
<keyword evidence="11" id="KW-0460">Magnesium</keyword>
<evidence type="ECO:0000313" key="16">
    <source>
        <dbReference type="EMBL" id="PWI27347.1"/>
    </source>
</evidence>
<dbReference type="Proteomes" id="UP000245514">
    <property type="component" value="Unassembled WGS sequence"/>
</dbReference>
<evidence type="ECO:0000256" key="5">
    <source>
        <dbReference type="ARBA" id="ARBA00022741"/>
    </source>
</evidence>
<dbReference type="HAMAP" id="MF_00208">
    <property type="entry name" value="MurE"/>
    <property type="match status" value="1"/>
</dbReference>
<evidence type="ECO:0000256" key="7">
    <source>
        <dbReference type="ARBA" id="ARBA00022960"/>
    </source>
</evidence>
<evidence type="ECO:0000259" key="13">
    <source>
        <dbReference type="Pfam" id="PF01225"/>
    </source>
</evidence>
<keyword evidence="4 11" id="KW-0132">Cell division</keyword>
<dbReference type="SUPFAM" id="SSF53623">
    <property type="entry name" value="MurD-like peptide ligases, catalytic domain"/>
    <property type="match status" value="1"/>
</dbReference>
<sequence length="550" mass="57608">MVRKPVSHTPNSAAQAEQAFRPKHTTGATLAALFSQAEFAANTTELAPEAAETRVTGVTLDSRAVQPGDLYAALPGAKTHGARYATQAIDAGAAAIVTDDAGAELIRAELAGTDGTSTPIVVTQNLRTRLGDLAATIYSGGDQGGGNGRQLPALIGVTGTNGKTTTTYMVRSLLNATGHNTGLIGTIEIQSGNETIEAKLTTPEATQLHALRARMSESGVDTIAMEVSSHAIEFHRISGLLYDVVGFTNLTQDHLDLHGSMEEYFNVKAQLFTPEHARTGVVLVDDAWGKKLSETAGIPVQTLSVAGNDADWTVRDIRRDHLGYRFTLTGPADDAGAPQTLDAHVDMPGEFNIANAALALVMVLSSGVPVARLQEAIASEAAPLTPSVPGRMEVVSTRPAVIVDFAHNPDALERALASVRTGEGRVIVVFGATGERDQLKRPIMGRIAAQNADVVIVSDDDPHDEDPATIRAAVLEGAREAAATTGATVLEAAPRANAIHQAVHMAGDDDVVLLAGRGHETAQEVSGTLVPIDDREEARAALTQQSTKTE</sequence>